<name>A0A917DIV1_9HYPH</name>
<dbReference type="RefSeq" id="WP_188855168.1">
    <property type="nucleotide sequence ID" value="NZ_BMJJ01000018.1"/>
</dbReference>
<reference evidence="1" key="2">
    <citation type="submission" date="2020-09" db="EMBL/GenBank/DDBJ databases">
        <authorList>
            <person name="Sun Q."/>
            <person name="Zhou Y."/>
        </authorList>
    </citation>
    <scope>NUCLEOTIDE SEQUENCE</scope>
    <source>
        <strain evidence="1">CGMCC 1.15493</strain>
    </source>
</reference>
<accession>A0A917DIV1</accession>
<sequence>MPADDKPRRLDEIIDAVEDEEALVKNRIERAGFWVWGRVLALARLLRGAPKARRHRPF</sequence>
<evidence type="ECO:0000313" key="1">
    <source>
        <dbReference type="EMBL" id="GGD41320.1"/>
    </source>
</evidence>
<comment type="caution">
    <text evidence="1">The sequence shown here is derived from an EMBL/GenBank/DDBJ whole genome shotgun (WGS) entry which is preliminary data.</text>
</comment>
<dbReference type="Proteomes" id="UP000613160">
    <property type="component" value="Unassembled WGS sequence"/>
</dbReference>
<keyword evidence="2" id="KW-1185">Reference proteome</keyword>
<dbReference type="AlphaFoldDB" id="A0A917DIV1"/>
<evidence type="ECO:0000313" key="2">
    <source>
        <dbReference type="Proteomes" id="UP000613160"/>
    </source>
</evidence>
<dbReference type="EMBL" id="BMJJ01000018">
    <property type="protein sequence ID" value="GGD41320.1"/>
    <property type="molecule type" value="Genomic_DNA"/>
</dbReference>
<reference evidence="1" key="1">
    <citation type="journal article" date="2014" name="Int. J. Syst. Evol. Microbiol.">
        <title>Complete genome sequence of Corynebacterium casei LMG S-19264T (=DSM 44701T), isolated from a smear-ripened cheese.</title>
        <authorList>
            <consortium name="US DOE Joint Genome Institute (JGI-PGF)"/>
            <person name="Walter F."/>
            <person name="Albersmeier A."/>
            <person name="Kalinowski J."/>
            <person name="Ruckert C."/>
        </authorList>
    </citation>
    <scope>NUCLEOTIDE SEQUENCE</scope>
    <source>
        <strain evidence="1">CGMCC 1.15493</strain>
    </source>
</reference>
<gene>
    <name evidence="1" type="ORF">GCM10011335_50070</name>
</gene>
<protein>
    <submittedName>
        <fullName evidence="1">Uncharacterized protein</fullName>
    </submittedName>
</protein>
<proteinExistence type="predicted"/>
<organism evidence="1 2">
    <name type="scientific">Aureimonas glaciei</name>
    <dbReference type="NCBI Taxonomy" id="1776957"/>
    <lineage>
        <taxon>Bacteria</taxon>
        <taxon>Pseudomonadati</taxon>
        <taxon>Pseudomonadota</taxon>
        <taxon>Alphaproteobacteria</taxon>
        <taxon>Hyphomicrobiales</taxon>
        <taxon>Aurantimonadaceae</taxon>
        <taxon>Aureimonas</taxon>
    </lineage>
</organism>